<proteinExistence type="predicted"/>
<dbReference type="Pfam" id="PF04055">
    <property type="entry name" value="Radical_SAM"/>
    <property type="match status" value="1"/>
</dbReference>
<evidence type="ECO:0000313" key="6">
    <source>
        <dbReference type="EMBL" id="CUQ82851.1"/>
    </source>
</evidence>
<protein>
    <submittedName>
        <fullName evidence="6">Molybdenum cofactor biosynthesis protein A</fullName>
    </submittedName>
</protein>
<evidence type="ECO:0000256" key="3">
    <source>
        <dbReference type="ARBA" id="ARBA00023004"/>
    </source>
</evidence>
<gene>
    <name evidence="6" type="ORF">ERS852540_00578</name>
</gene>
<sequence length="205" mass="23495">MTIFYEFEGKLYANITNRCPCSCVFCIRKNGDSVADNDSLWLEHEPSYKEIIKAFDDFDKTGLHELVFCGYGEPMERADVLLEVAKYVKQTTDMKIRINTNGLVDFINPAFDSYKMRYIIDCISISLNAPDPESYLEVSRPKFGLPSFNSMLNFATTVKTIVPEVMFTVVDIIKPEQIEQCKELAEGLGIPLRVRHWVTDNESYT</sequence>
<dbReference type="CDD" id="cd01335">
    <property type="entry name" value="Radical_SAM"/>
    <property type="match status" value="1"/>
</dbReference>
<dbReference type="SUPFAM" id="SSF102114">
    <property type="entry name" value="Radical SAM enzymes"/>
    <property type="match status" value="1"/>
</dbReference>
<keyword evidence="2" id="KW-0479">Metal-binding</keyword>
<dbReference type="OrthoDB" id="6258756at2"/>
<dbReference type="Proteomes" id="UP000095662">
    <property type="component" value="Unassembled WGS sequence"/>
</dbReference>
<evidence type="ECO:0000256" key="1">
    <source>
        <dbReference type="ARBA" id="ARBA00022691"/>
    </source>
</evidence>
<dbReference type="PANTHER" id="PTHR11228:SF35">
    <property type="entry name" value="MOLYBDENUM COFACTOR BIOSYNTHESIS PROTEIN A-RELATED"/>
    <property type="match status" value="1"/>
</dbReference>
<dbReference type="PANTHER" id="PTHR11228">
    <property type="entry name" value="RADICAL SAM DOMAIN PROTEIN"/>
    <property type="match status" value="1"/>
</dbReference>
<evidence type="ECO:0000256" key="2">
    <source>
        <dbReference type="ARBA" id="ARBA00022723"/>
    </source>
</evidence>
<dbReference type="GO" id="GO:0051536">
    <property type="term" value="F:iron-sulfur cluster binding"/>
    <property type="evidence" value="ECO:0007669"/>
    <property type="project" value="UniProtKB-KW"/>
</dbReference>
<dbReference type="Gene3D" id="3.20.20.70">
    <property type="entry name" value="Aldolase class I"/>
    <property type="match status" value="1"/>
</dbReference>
<name>A0A174ZFU1_9FIRM</name>
<dbReference type="InterPro" id="IPR050377">
    <property type="entry name" value="Radical_SAM_PqqE_MftC-like"/>
</dbReference>
<dbReference type="AlphaFoldDB" id="A0A174ZFU1"/>
<dbReference type="SFLD" id="SFLDS00029">
    <property type="entry name" value="Radical_SAM"/>
    <property type="match status" value="1"/>
</dbReference>
<reference evidence="6 7" key="1">
    <citation type="submission" date="2015-09" db="EMBL/GenBank/DDBJ databases">
        <authorList>
            <consortium name="Pathogen Informatics"/>
        </authorList>
    </citation>
    <scope>NUCLEOTIDE SEQUENCE [LARGE SCALE GENOMIC DNA]</scope>
    <source>
        <strain evidence="6 7">2789STDY5834928</strain>
    </source>
</reference>
<keyword evidence="3" id="KW-0408">Iron</keyword>
<organism evidence="6 7">
    <name type="scientific">[Eubacterium] siraeum</name>
    <dbReference type="NCBI Taxonomy" id="39492"/>
    <lineage>
        <taxon>Bacteria</taxon>
        <taxon>Bacillati</taxon>
        <taxon>Bacillota</taxon>
        <taxon>Clostridia</taxon>
        <taxon>Eubacteriales</taxon>
        <taxon>Oscillospiraceae</taxon>
        <taxon>Oscillospiraceae incertae sedis</taxon>
    </lineage>
</organism>
<accession>A0A174ZFU1</accession>
<evidence type="ECO:0000313" key="7">
    <source>
        <dbReference type="Proteomes" id="UP000095662"/>
    </source>
</evidence>
<dbReference type="InterPro" id="IPR058240">
    <property type="entry name" value="rSAM_sf"/>
</dbReference>
<keyword evidence="1" id="KW-0949">S-adenosyl-L-methionine</keyword>
<dbReference type="EMBL" id="CZBY01000003">
    <property type="protein sequence ID" value="CUQ82851.1"/>
    <property type="molecule type" value="Genomic_DNA"/>
</dbReference>
<dbReference type="GO" id="GO:0046872">
    <property type="term" value="F:metal ion binding"/>
    <property type="evidence" value="ECO:0007669"/>
    <property type="project" value="UniProtKB-KW"/>
</dbReference>
<dbReference type="NCBIfam" id="TIGR04100">
    <property type="entry name" value="rSAM_pair_X"/>
    <property type="match status" value="1"/>
</dbReference>
<dbReference type="NCBIfam" id="TIGR04038">
    <property type="entry name" value="tatD_link_rSAM"/>
    <property type="match status" value="1"/>
</dbReference>
<dbReference type="GO" id="GO:0003824">
    <property type="term" value="F:catalytic activity"/>
    <property type="evidence" value="ECO:0007669"/>
    <property type="project" value="InterPro"/>
</dbReference>
<evidence type="ECO:0000259" key="5">
    <source>
        <dbReference type="Pfam" id="PF04055"/>
    </source>
</evidence>
<dbReference type="InterPro" id="IPR007197">
    <property type="entry name" value="rSAM"/>
</dbReference>
<dbReference type="InterPro" id="IPR023821">
    <property type="entry name" value="rSAM_TatD-assoc"/>
</dbReference>
<evidence type="ECO:0000256" key="4">
    <source>
        <dbReference type="ARBA" id="ARBA00023014"/>
    </source>
</evidence>
<dbReference type="STRING" id="39492.ERS852540_00578"/>
<dbReference type="SFLD" id="SFLDG01111">
    <property type="entry name" value="Uncharacterised_Radical_SAM_Su"/>
    <property type="match status" value="1"/>
</dbReference>
<dbReference type="InterPro" id="IPR013785">
    <property type="entry name" value="Aldolase_TIM"/>
</dbReference>
<feature type="domain" description="Radical SAM core" evidence="5">
    <location>
        <begin position="14"/>
        <end position="141"/>
    </location>
</feature>
<keyword evidence="4" id="KW-0411">Iron-sulfur</keyword>
<dbReference type="InterPro" id="IPR023822">
    <property type="entry name" value="rSAM_TatD-assoc_bac"/>
</dbReference>